<keyword evidence="8" id="KW-0408">Iron</keyword>
<keyword evidence="12" id="KW-1185">Reference proteome</keyword>
<dbReference type="AlphaFoldDB" id="A0A3M0G5R1"/>
<evidence type="ECO:0000256" key="5">
    <source>
        <dbReference type="ARBA" id="ARBA00004892"/>
    </source>
</evidence>
<evidence type="ECO:0000313" key="12">
    <source>
        <dbReference type="Proteomes" id="UP000275256"/>
    </source>
</evidence>
<protein>
    <recommendedName>
        <fullName evidence="7">mannonate dehydratase</fullName>
        <ecNumber evidence="7">4.2.1.8</ecNumber>
    </recommendedName>
</protein>
<comment type="pathway">
    <text evidence="5">Carbohydrate metabolism; pentose and glucuronate interconversion.</text>
</comment>
<accession>A0A3M0G5R1</accession>
<comment type="cofactor">
    <cofactor evidence="3">
        <name>Fe(2+)</name>
        <dbReference type="ChEBI" id="CHEBI:29033"/>
    </cofactor>
</comment>
<proteinExistence type="inferred from homology"/>
<evidence type="ECO:0000256" key="3">
    <source>
        <dbReference type="ARBA" id="ARBA00001954"/>
    </source>
</evidence>
<dbReference type="GO" id="GO:0008927">
    <property type="term" value="F:mannonate dehydratase activity"/>
    <property type="evidence" value="ECO:0007669"/>
    <property type="project" value="UniProtKB-EC"/>
</dbReference>
<dbReference type="GO" id="GO:0008198">
    <property type="term" value="F:ferrous iron binding"/>
    <property type="evidence" value="ECO:0007669"/>
    <property type="project" value="TreeGrafter"/>
</dbReference>
<evidence type="ECO:0000256" key="2">
    <source>
        <dbReference type="ARBA" id="ARBA00001936"/>
    </source>
</evidence>
<comment type="similarity">
    <text evidence="6">Belongs to the mannonate dehydratase family.</text>
</comment>
<organism evidence="11 12">
    <name type="scientific">Tessaracoccus antarcticus</name>
    <dbReference type="NCBI Taxonomy" id="2479848"/>
    <lineage>
        <taxon>Bacteria</taxon>
        <taxon>Bacillati</taxon>
        <taxon>Actinomycetota</taxon>
        <taxon>Actinomycetes</taxon>
        <taxon>Propionibacteriales</taxon>
        <taxon>Propionibacteriaceae</taxon>
        <taxon>Tessaracoccus</taxon>
    </lineage>
</organism>
<comment type="caution">
    <text evidence="11">The sequence shown here is derived from an EMBL/GenBank/DDBJ whole genome shotgun (WGS) entry which is preliminary data.</text>
</comment>
<evidence type="ECO:0000256" key="1">
    <source>
        <dbReference type="ARBA" id="ARBA00001794"/>
    </source>
</evidence>
<dbReference type="EMBL" id="REFW01000002">
    <property type="protein sequence ID" value="RMB60225.1"/>
    <property type="molecule type" value="Genomic_DNA"/>
</dbReference>
<comment type="function">
    <text evidence="4">Catalyzes the dehydration of D-mannonate.</text>
</comment>
<keyword evidence="9" id="KW-0464">Manganese</keyword>
<dbReference type="PANTHER" id="PTHR30387:SF2">
    <property type="entry name" value="MANNONATE DEHYDRATASE"/>
    <property type="match status" value="1"/>
</dbReference>
<dbReference type="OrthoDB" id="104997at2"/>
<evidence type="ECO:0000256" key="7">
    <source>
        <dbReference type="ARBA" id="ARBA00012927"/>
    </source>
</evidence>
<keyword evidence="10" id="KW-0456">Lyase</keyword>
<reference evidence="11 12" key="1">
    <citation type="submission" date="2018-10" db="EMBL/GenBank/DDBJ databases">
        <title>Tessaracoccus antarcticuss sp. nov., isolated from sediment.</title>
        <authorList>
            <person name="Zhou L.Y."/>
            <person name="Du Z.J."/>
        </authorList>
    </citation>
    <scope>NUCLEOTIDE SEQUENCE [LARGE SCALE GENOMIC DNA]</scope>
    <source>
        <strain evidence="11 12">JDX10</strain>
    </source>
</reference>
<dbReference type="Pfam" id="PF03786">
    <property type="entry name" value="UxuA"/>
    <property type="match status" value="2"/>
</dbReference>
<dbReference type="GO" id="GO:0042840">
    <property type="term" value="P:D-glucuronate catabolic process"/>
    <property type="evidence" value="ECO:0007669"/>
    <property type="project" value="TreeGrafter"/>
</dbReference>
<evidence type="ECO:0000256" key="8">
    <source>
        <dbReference type="ARBA" id="ARBA00023004"/>
    </source>
</evidence>
<name>A0A3M0G5R1_9ACTN</name>
<dbReference type="GO" id="GO:0030145">
    <property type="term" value="F:manganese ion binding"/>
    <property type="evidence" value="ECO:0007669"/>
    <property type="project" value="TreeGrafter"/>
</dbReference>
<gene>
    <name evidence="11" type="ORF">EAX62_11135</name>
</gene>
<dbReference type="UniPathway" id="UPA00246"/>
<dbReference type="EC" id="4.2.1.8" evidence="7"/>
<dbReference type="RefSeq" id="WP_121901705.1">
    <property type="nucleotide sequence ID" value="NZ_REFW01000002.1"/>
</dbReference>
<dbReference type="Gene3D" id="3.20.20.150">
    <property type="entry name" value="Divalent-metal-dependent TIM barrel enzymes"/>
    <property type="match status" value="1"/>
</dbReference>
<dbReference type="InterPro" id="IPR036237">
    <property type="entry name" value="Xyl_isomerase-like_sf"/>
</dbReference>
<evidence type="ECO:0000256" key="10">
    <source>
        <dbReference type="ARBA" id="ARBA00023239"/>
    </source>
</evidence>
<evidence type="ECO:0000256" key="4">
    <source>
        <dbReference type="ARBA" id="ARBA00002713"/>
    </source>
</evidence>
<sequence length="322" mass="35494">MKLTLQLHEGFDDDDLVYALQIGVRYVTVSTTGADLNTLRQVKTRIESAGLALTNIGDTSVHNMRSVTLGLPDRDQKIEEYLHYLANIAALGLTYTTYAHMANGIWQSSQPGSARGGALARMYEPETATGFWVGDEYAMTTVDGCEYSPEEIWANFHYFVKQVAPVAESLGINIGLHPDDPPGLTLGGVPRCVASSWEGYQQAFELANSPNLGICLCLGTWLEGGASMGCTPEEAIRGFAAQGRLWKVHFRNVDAPLPRFTETFIDAGYGDMRRYMRTLKEVGFNGIVIVDHVPRMVGDGRNPWSLSIGYMQGLMDELEVER</sequence>
<comment type="catalytic activity">
    <reaction evidence="1">
        <text>D-mannonate = 2-dehydro-3-deoxy-D-gluconate + H2O</text>
        <dbReference type="Rhea" id="RHEA:20097"/>
        <dbReference type="ChEBI" id="CHEBI:15377"/>
        <dbReference type="ChEBI" id="CHEBI:17767"/>
        <dbReference type="ChEBI" id="CHEBI:57990"/>
        <dbReference type="EC" id="4.2.1.8"/>
    </reaction>
</comment>
<dbReference type="SUPFAM" id="SSF51658">
    <property type="entry name" value="Xylose isomerase-like"/>
    <property type="match status" value="1"/>
</dbReference>
<evidence type="ECO:0000256" key="6">
    <source>
        <dbReference type="ARBA" id="ARBA00007389"/>
    </source>
</evidence>
<dbReference type="PANTHER" id="PTHR30387">
    <property type="entry name" value="MANNONATE DEHYDRATASE"/>
    <property type="match status" value="1"/>
</dbReference>
<comment type="cofactor">
    <cofactor evidence="2">
        <name>Mn(2+)</name>
        <dbReference type="ChEBI" id="CHEBI:29035"/>
    </cofactor>
</comment>
<evidence type="ECO:0000256" key="9">
    <source>
        <dbReference type="ARBA" id="ARBA00023211"/>
    </source>
</evidence>
<dbReference type="Proteomes" id="UP000275256">
    <property type="component" value="Unassembled WGS sequence"/>
</dbReference>
<evidence type="ECO:0000313" key="11">
    <source>
        <dbReference type="EMBL" id="RMB60225.1"/>
    </source>
</evidence>
<dbReference type="InterPro" id="IPR004628">
    <property type="entry name" value="Man_deHydtase"/>
</dbReference>